<evidence type="ECO:0000313" key="2">
    <source>
        <dbReference type="WBParaSite" id="nRc.2.0.1.t29183-RA"/>
    </source>
</evidence>
<reference evidence="2" key="1">
    <citation type="submission" date="2022-11" db="UniProtKB">
        <authorList>
            <consortium name="WormBaseParasite"/>
        </authorList>
    </citation>
    <scope>IDENTIFICATION</scope>
</reference>
<dbReference type="Proteomes" id="UP000887565">
    <property type="component" value="Unplaced"/>
</dbReference>
<name>A0A915JSU1_ROMCU</name>
<keyword evidence="1" id="KW-1185">Reference proteome</keyword>
<evidence type="ECO:0000313" key="1">
    <source>
        <dbReference type="Proteomes" id="UP000887565"/>
    </source>
</evidence>
<organism evidence="1 2">
    <name type="scientific">Romanomermis culicivorax</name>
    <name type="common">Nematode worm</name>
    <dbReference type="NCBI Taxonomy" id="13658"/>
    <lineage>
        <taxon>Eukaryota</taxon>
        <taxon>Metazoa</taxon>
        <taxon>Ecdysozoa</taxon>
        <taxon>Nematoda</taxon>
        <taxon>Enoplea</taxon>
        <taxon>Dorylaimia</taxon>
        <taxon>Mermithida</taxon>
        <taxon>Mermithoidea</taxon>
        <taxon>Mermithidae</taxon>
        <taxon>Romanomermis</taxon>
    </lineage>
</organism>
<accession>A0A915JSU1</accession>
<dbReference type="WBParaSite" id="nRc.2.0.1.t29183-RA">
    <property type="protein sequence ID" value="nRc.2.0.1.t29183-RA"/>
    <property type="gene ID" value="nRc.2.0.1.g29183"/>
</dbReference>
<protein>
    <submittedName>
        <fullName evidence="2">Transposase</fullName>
    </submittedName>
</protein>
<proteinExistence type="predicted"/>
<dbReference type="AlphaFoldDB" id="A0A915JSU1"/>
<sequence length="109" mass="12503">MTKLSAVVKIVNTKLLQRVFLQKISEANFGSREIQELFKLLADWRSQKVRVFLITVNNCAFNFLNKEILREPSQYKVLMGHMVINSYEAAIDRVAPAVAQLDPPFFSSK</sequence>